<keyword evidence="2" id="KW-1185">Reference proteome</keyword>
<gene>
    <name evidence="1" type="ORF">R54876_GBNLAHCA_00339</name>
</gene>
<dbReference type="RefSeq" id="WP_349641331.1">
    <property type="nucleotide sequence ID" value="NZ_CAWVOH010000001.1"/>
</dbReference>
<comment type="caution">
    <text evidence="1">The sequence shown here is derived from an EMBL/GenBank/DDBJ whole genome shotgun (WGS) entry which is preliminary data.</text>
</comment>
<organism evidence="1 2">
    <name type="scientific">Eupransor demetentiae</name>
    <dbReference type="NCBI Taxonomy" id="3109584"/>
    <lineage>
        <taxon>Bacteria</taxon>
        <taxon>Bacillati</taxon>
        <taxon>Bacillota</taxon>
        <taxon>Bacilli</taxon>
        <taxon>Lactobacillales</taxon>
        <taxon>Lactobacillaceae</taxon>
        <taxon>Eupransor</taxon>
    </lineage>
</organism>
<name>A0ABM9N3R2_9LACO</name>
<evidence type="ECO:0000313" key="1">
    <source>
        <dbReference type="EMBL" id="CAK8053780.1"/>
    </source>
</evidence>
<protein>
    <submittedName>
        <fullName evidence="1">HicB family (HicB)</fullName>
    </submittedName>
</protein>
<dbReference type="Proteomes" id="UP001314241">
    <property type="component" value="Unassembled WGS sequence"/>
</dbReference>
<dbReference type="SUPFAM" id="SSF47598">
    <property type="entry name" value="Ribbon-helix-helix"/>
    <property type="match status" value="1"/>
</dbReference>
<dbReference type="InterPro" id="IPR010985">
    <property type="entry name" value="Ribbon_hlx_hlx"/>
</dbReference>
<dbReference type="InterPro" id="IPR013321">
    <property type="entry name" value="Arc_rbn_hlx_hlx"/>
</dbReference>
<dbReference type="Gene3D" id="1.10.1220.10">
    <property type="entry name" value="Met repressor-like"/>
    <property type="match status" value="1"/>
</dbReference>
<dbReference type="InterPro" id="IPR008651">
    <property type="entry name" value="Uncharacterised_HicB"/>
</dbReference>
<dbReference type="EMBL" id="CAWVOH010000001">
    <property type="protein sequence ID" value="CAK8053780.1"/>
    <property type="molecule type" value="Genomic_DNA"/>
</dbReference>
<reference evidence="1 2" key="1">
    <citation type="submission" date="2024-01" db="EMBL/GenBank/DDBJ databases">
        <authorList>
            <person name="Botero Cardona J."/>
        </authorList>
    </citation>
    <scope>NUCLEOTIDE SEQUENCE [LARGE SCALE GENOMIC DNA]</scope>
    <source>
        <strain evidence="1 2">LMG 33000</strain>
    </source>
</reference>
<evidence type="ECO:0000313" key="2">
    <source>
        <dbReference type="Proteomes" id="UP001314241"/>
    </source>
</evidence>
<sequence>MQENNQSQENKSGHIALRVSSELHAALVQRAKDEGRSLNNYLNHLLGESIAESGSFETRHFLGRVVSGRYFDSGSHLVELAGIFYRYQLKDGDTIDPAGQYVVIEVDGNVLTVCPLQEEKKA</sequence>
<proteinExistence type="predicted"/>
<accession>A0ABM9N3R2</accession>
<dbReference type="Pfam" id="PF05534">
    <property type="entry name" value="HicB"/>
    <property type="match status" value="1"/>
</dbReference>